<evidence type="ECO:0000313" key="4">
    <source>
        <dbReference type="EnsemblPlants" id="Kaladp0053s0650.1.v1.1"/>
    </source>
</evidence>
<evidence type="ECO:0000256" key="2">
    <source>
        <dbReference type="ARBA" id="ARBA00022840"/>
    </source>
</evidence>
<dbReference type="Gene3D" id="3.40.50.300">
    <property type="entry name" value="P-loop containing nucleotide triphosphate hydrolases"/>
    <property type="match status" value="1"/>
</dbReference>
<proteinExistence type="predicted"/>
<evidence type="ECO:0000313" key="5">
    <source>
        <dbReference type="Proteomes" id="UP000594263"/>
    </source>
</evidence>
<evidence type="ECO:0000256" key="1">
    <source>
        <dbReference type="ARBA" id="ARBA00022741"/>
    </source>
</evidence>
<dbReference type="AlphaFoldDB" id="A0A7N0U461"/>
<keyword evidence="5" id="KW-1185">Reference proteome</keyword>
<dbReference type="GO" id="GO:0016887">
    <property type="term" value="F:ATP hydrolysis activity"/>
    <property type="evidence" value="ECO:0007669"/>
    <property type="project" value="TreeGrafter"/>
</dbReference>
<feature type="domain" description="ClpA/ClpB AAA lid" evidence="3">
    <location>
        <begin position="23"/>
        <end position="67"/>
    </location>
</feature>
<accession>A0A7N0U461</accession>
<keyword evidence="2" id="KW-0067">ATP-binding</keyword>
<dbReference type="OMA" id="ETCAYVR"/>
<dbReference type="PANTHER" id="PTHR11638:SF18">
    <property type="entry name" value="HEAT SHOCK PROTEIN 104"/>
    <property type="match status" value="1"/>
</dbReference>
<dbReference type="GO" id="GO:0034605">
    <property type="term" value="P:cellular response to heat"/>
    <property type="evidence" value="ECO:0007669"/>
    <property type="project" value="TreeGrafter"/>
</dbReference>
<dbReference type="GO" id="GO:0005524">
    <property type="term" value="F:ATP binding"/>
    <property type="evidence" value="ECO:0007669"/>
    <property type="project" value="UniProtKB-KW"/>
</dbReference>
<dbReference type="PANTHER" id="PTHR11638">
    <property type="entry name" value="ATP-DEPENDENT CLP PROTEASE"/>
    <property type="match status" value="1"/>
</dbReference>
<organism evidence="4 5">
    <name type="scientific">Kalanchoe fedtschenkoi</name>
    <name type="common">Lavender scallops</name>
    <name type="synonym">South American air plant</name>
    <dbReference type="NCBI Taxonomy" id="63787"/>
    <lineage>
        <taxon>Eukaryota</taxon>
        <taxon>Viridiplantae</taxon>
        <taxon>Streptophyta</taxon>
        <taxon>Embryophyta</taxon>
        <taxon>Tracheophyta</taxon>
        <taxon>Spermatophyta</taxon>
        <taxon>Magnoliopsida</taxon>
        <taxon>eudicotyledons</taxon>
        <taxon>Gunneridae</taxon>
        <taxon>Pentapetalae</taxon>
        <taxon>Saxifragales</taxon>
        <taxon>Crassulaceae</taxon>
        <taxon>Kalanchoe</taxon>
    </lineage>
</organism>
<reference evidence="4" key="1">
    <citation type="submission" date="2021-01" db="UniProtKB">
        <authorList>
            <consortium name="EnsemblPlants"/>
        </authorList>
    </citation>
    <scope>IDENTIFICATION</scope>
</reference>
<name>A0A7N0U461_KALFE</name>
<dbReference type="EnsemblPlants" id="Kaladp0053s0650.1.v1.1">
    <property type="protein sequence ID" value="Kaladp0053s0650.1.v1.1"/>
    <property type="gene ID" value="Kaladp0053s0650.v1.1"/>
</dbReference>
<dbReference type="Gramene" id="Kaladp0053s0650.1.v1.1">
    <property type="protein sequence ID" value="Kaladp0053s0650.1.v1.1"/>
    <property type="gene ID" value="Kaladp0053s0650.v1.1"/>
</dbReference>
<dbReference type="InterPro" id="IPR050130">
    <property type="entry name" value="ClpA_ClpB"/>
</dbReference>
<dbReference type="Pfam" id="PF17871">
    <property type="entry name" value="AAA_lid_9"/>
    <property type="match status" value="1"/>
</dbReference>
<dbReference type="SUPFAM" id="SSF52540">
    <property type="entry name" value="P-loop containing nucleoside triphosphate hydrolases"/>
    <property type="match status" value="1"/>
</dbReference>
<sequence>MLGHKIQDRADTIRIHRGLKEKEDRALVIAAQLFDRYITGRHLPDKAIDLVDETCAYVRLQLDSKPE</sequence>
<evidence type="ECO:0000259" key="3">
    <source>
        <dbReference type="Pfam" id="PF17871"/>
    </source>
</evidence>
<dbReference type="InterPro" id="IPR027417">
    <property type="entry name" value="P-loop_NTPase"/>
</dbReference>
<dbReference type="GO" id="GO:0005737">
    <property type="term" value="C:cytoplasm"/>
    <property type="evidence" value="ECO:0007669"/>
    <property type="project" value="TreeGrafter"/>
</dbReference>
<protein>
    <recommendedName>
        <fullName evidence="3">ClpA/ClpB AAA lid domain-containing protein</fullName>
    </recommendedName>
</protein>
<keyword evidence="1" id="KW-0547">Nucleotide-binding</keyword>
<dbReference type="Proteomes" id="UP000594263">
    <property type="component" value="Unplaced"/>
</dbReference>
<dbReference type="InterPro" id="IPR041546">
    <property type="entry name" value="ClpA/ClpB_AAA_lid"/>
</dbReference>